<keyword evidence="1" id="KW-0472">Membrane</keyword>
<proteinExistence type="predicted"/>
<dbReference type="Proteomes" id="UP001152747">
    <property type="component" value="Unassembled WGS sequence"/>
</dbReference>
<keyword evidence="1" id="KW-0812">Transmembrane</keyword>
<evidence type="ECO:0000313" key="2">
    <source>
        <dbReference type="EMBL" id="CAI5449162.1"/>
    </source>
</evidence>
<evidence type="ECO:0000256" key="1">
    <source>
        <dbReference type="SAM" id="Phobius"/>
    </source>
</evidence>
<reference evidence="2" key="1">
    <citation type="submission" date="2022-11" db="EMBL/GenBank/DDBJ databases">
        <authorList>
            <person name="Kikuchi T."/>
        </authorList>
    </citation>
    <scope>NUCLEOTIDE SEQUENCE</scope>
    <source>
        <strain evidence="2">PS1010</strain>
    </source>
</reference>
<keyword evidence="1" id="KW-1133">Transmembrane helix</keyword>
<name>A0A9P1IQ44_9PELO</name>
<feature type="transmembrane region" description="Helical" evidence="1">
    <location>
        <begin position="6"/>
        <end position="29"/>
    </location>
</feature>
<dbReference type="OrthoDB" id="5792277at2759"/>
<keyword evidence="3" id="KW-1185">Reference proteome</keyword>
<dbReference type="EMBL" id="CANHGI010000004">
    <property type="protein sequence ID" value="CAI5449162.1"/>
    <property type="molecule type" value="Genomic_DNA"/>
</dbReference>
<evidence type="ECO:0000313" key="3">
    <source>
        <dbReference type="Proteomes" id="UP001152747"/>
    </source>
</evidence>
<accession>A0A9P1IQ44</accession>
<dbReference type="AlphaFoldDB" id="A0A9P1IQ44"/>
<sequence>MIFKLSHPSVIFLILISIHLTTTILKLIFVPKPATTIRGARECLHSFTPVRESDDSFFRRMWPTLHQIVDKCSAKHFKNRFVRYGSGENSIIWLPWLVDHETHKCNTVFVLDENNLSMERELKRNNPKCHVYSVSENHPEVNRFQNPEYSILTMKHKMNPKSRQINWGTDHYARDADSMDLVYFLMVQVHRPRFDSINLFYGGSDQIKLLFTKSPFDDANLSSCQFNVIYDRPKTRLQRRAFKNTWRRLLYDRRYLITNVRKLSSGNRISIFIINISEPYCWAKYVSNFPFIPKNI</sequence>
<organism evidence="2 3">
    <name type="scientific">Caenorhabditis angaria</name>
    <dbReference type="NCBI Taxonomy" id="860376"/>
    <lineage>
        <taxon>Eukaryota</taxon>
        <taxon>Metazoa</taxon>
        <taxon>Ecdysozoa</taxon>
        <taxon>Nematoda</taxon>
        <taxon>Chromadorea</taxon>
        <taxon>Rhabditida</taxon>
        <taxon>Rhabditina</taxon>
        <taxon>Rhabditomorpha</taxon>
        <taxon>Rhabditoidea</taxon>
        <taxon>Rhabditidae</taxon>
        <taxon>Peloderinae</taxon>
        <taxon>Caenorhabditis</taxon>
    </lineage>
</organism>
<comment type="caution">
    <text evidence="2">The sequence shown here is derived from an EMBL/GenBank/DDBJ whole genome shotgun (WGS) entry which is preliminary data.</text>
</comment>
<dbReference type="PANTHER" id="PTHR22989">
    <property type="entry name" value="UNCHARACTERIZED DUF13 C.ELEGANS"/>
    <property type="match status" value="1"/>
</dbReference>
<dbReference type="PANTHER" id="PTHR22989:SF11">
    <property type="entry name" value="POLY-N-ACETYLLACTOSAMINE EXTENSION ENZYME"/>
    <property type="match status" value="1"/>
</dbReference>
<protein>
    <submittedName>
        <fullName evidence="2">Uncharacterized protein</fullName>
    </submittedName>
</protein>
<gene>
    <name evidence="2" type="ORF">CAMP_LOCUS11799</name>
</gene>